<evidence type="ECO:0000256" key="1">
    <source>
        <dbReference type="SAM" id="SignalP"/>
    </source>
</evidence>
<feature type="chain" id="PRO_5046517639" description="YHS domain-containing protein" evidence="1">
    <location>
        <begin position="21"/>
        <end position="74"/>
    </location>
</feature>
<keyword evidence="3" id="KW-1185">Reference proteome</keyword>
<dbReference type="EMBL" id="JBHSMQ010000007">
    <property type="protein sequence ID" value="MFC5456884.1"/>
    <property type="molecule type" value="Genomic_DNA"/>
</dbReference>
<accession>A0ABW0KU65</accession>
<protein>
    <recommendedName>
        <fullName evidence="4">YHS domain-containing protein</fullName>
    </recommendedName>
</protein>
<organism evidence="2 3">
    <name type="scientific">Prosthecobacter fluviatilis</name>
    <dbReference type="NCBI Taxonomy" id="445931"/>
    <lineage>
        <taxon>Bacteria</taxon>
        <taxon>Pseudomonadati</taxon>
        <taxon>Verrucomicrobiota</taxon>
        <taxon>Verrucomicrobiia</taxon>
        <taxon>Verrucomicrobiales</taxon>
        <taxon>Verrucomicrobiaceae</taxon>
        <taxon>Prosthecobacter</taxon>
    </lineage>
</organism>
<name>A0ABW0KU65_9BACT</name>
<feature type="signal peptide" evidence="1">
    <location>
        <begin position="1"/>
        <end position="20"/>
    </location>
</feature>
<evidence type="ECO:0000313" key="3">
    <source>
        <dbReference type="Proteomes" id="UP001596052"/>
    </source>
</evidence>
<sequence>MKTLLSLSVLFSLLSLNGMAAEPPVNTECPVCHKDARLIFRSTTKDGKRVIFATAECKDKFDKTPAKYTVKPKS</sequence>
<gene>
    <name evidence="2" type="ORF">ACFQDI_18600</name>
</gene>
<comment type="caution">
    <text evidence="2">The sequence shown here is derived from an EMBL/GenBank/DDBJ whole genome shotgun (WGS) entry which is preliminary data.</text>
</comment>
<evidence type="ECO:0008006" key="4">
    <source>
        <dbReference type="Google" id="ProtNLM"/>
    </source>
</evidence>
<reference evidence="3" key="1">
    <citation type="journal article" date="2019" name="Int. J. Syst. Evol. Microbiol.">
        <title>The Global Catalogue of Microorganisms (GCM) 10K type strain sequencing project: providing services to taxonomists for standard genome sequencing and annotation.</title>
        <authorList>
            <consortium name="The Broad Institute Genomics Platform"/>
            <consortium name="The Broad Institute Genome Sequencing Center for Infectious Disease"/>
            <person name="Wu L."/>
            <person name="Ma J."/>
        </authorList>
    </citation>
    <scope>NUCLEOTIDE SEQUENCE [LARGE SCALE GENOMIC DNA]</scope>
    <source>
        <strain evidence="3">CGMCC 4.1469</strain>
    </source>
</reference>
<evidence type="ECO:0000313" key="2">
    <source>
        <dbReference type="EMBL" id="MFC5456884.1"/>
    </source>
</evidence>
<dbReference type="RefSeq" id="WP_377169592.1">
    <property type="nucleotide sequence ID" value="NZ_JBHSMQ010000007.1"/>
</dbReference>
<dbReference type="Proteomes" id="UP001596052">
    <property type="component" value="Unassembled WGS sequence"/>
</dbReference>
<proteinExistence type="predicted"/>
<keyword evidence="1" id="KW-0732">Signal</keyword>